<evidence type="ECO:0000256" key="6">
    <source>
        <dbReference type="ARBA" id="ARBA00022967"/>
    </source>
</evidence>
<feature type="transmembrane region" description="Helical" evidence="9">
    <location>
        <begin position="12"/>
        <end position="34"/>
    </location>
</feature>
<feature type="transmembrane region" description="Helical" evidence="9">
    <location>
        <begin position="68"/>
        <end position="85"/>
    </location>
</feature>
<evidence type="ECO:0000256" key="3">
    <source>
        <dbReference type="ARBA" id="ARBA00022630"/>
    </source>
</evidence>
<keyword evidence="1" id="KW-0813">Transport</keyword>
<protein>
    <recommendedName>
        <fullName evidence="12">Electron transporter</fullName>
    </recommendedName>
</protein>
<dbReference type="OrthoDB" id="9776359at2"/>
<feature type="transmembrane region" description="Helical" evidence="9">
    <location>
        <begin position="40"/>
        <end position="61"/>
    </location>
</feature>
<evidence type="ECO:0000256" key="8">
    <source>
        <dbReference type="ARBA" id="ARBA00023136"/>
    </source>
</evidence>
<feature type="transmembrane region" description="Helical" evidence="9">
    <location>
        <begin position="91"/>
        <end position="109"/>
    </location>
</feature>
<comment type="caution">
    <text evidence="10">The sequence shown here is derived from an EMBL/GenBank/DDBJ whole genome shotgun (WGS) entry which is preliminary data.</text>
</comment>
<evidence type="ECO:0000256" key="5">
    <source>
        <dbReference type="ARBA" id="ARBA00022692"/>
    </source>
</evidence>
<organism evidence="10 11">
    <name type="scientific">Flavobacterium akiainvivens</name>
    <dbReference type="NCBI Taxonomy" id="1202724"/>
    <lineage>
        <taxon>Bacteria</taxon>
        <taxon>Pseudomonadati</taxon>
        <taxon>Bacteroidota</taxon>
        <taxon>Flavobacteriia</taxon>
        <taxon>Flavobacteriales</taxon>
        <taxon>Flavobacteriaceae</taxon>
        <taxon>Flavobacterium</taxon>
    </lineage>
</organism>
<sequence length="359" mass="38984">MNVNPYIKPRFNTTTAVMADVILALLPLVAVAYIAYGLQALLVIGTAVGTALVTDFVFSAVYVKKTTAVLDGSAVITGLLLAFTLSPATPWYVVAFGAFAAILFGKLLWGGLGKNRFNPALMGREFMAAFFPVMSSAAIWVTKSFINVKEIGFLGTNSYLATYTSGLLYKTTGALGEYSVAAIALGGLYLLIRRRISWHIPFALLAVFSTGFWLVNDGDDLKYSAAGVLLGALFMATDMPSSPNSPNGKLYYGGMIGLSAFAFILAGVRFEYMSFSILLLNGFTPKINEVFMPRAWGHKHDFKALAEKVFLLTLSIAGGVLALLSLHYYGLTSYVVYLYIVYIIFKFNFSFSDKISNPI</sequence>
<feature type="transmembrane region" description="Helical" evidence="9">
    <location>
        <begin position="309"/>
        <end position="328"/>
    </location>
</feature>
<evidence type="ECO:0000256" key="1">
    <source>
        <dbReference type="ARBA" id="ARBA00022448"/>
    </source>
</evidence>
<keyword evidence="4" id="KW-0288">FMN</keyword>
<dbReference type="EMBL" id="LIYD01000005">
    <property type="protein sequence ID" value="KOS04888.1"/>
    <property type="molecule type" value="Genomic_DNA"/>
</dbReference>
<feature type="transmembrane region" description="Helical" evidence="9">
    <location>
        <begin position="167"/>
        <end position="191"/>
    </location>
</feature>
<evidence type="ECO:0000313" key="11">
    <source>
        <dbReference type="Proteomes" id="UP000037755"/>
    </source>
</evidence>
<feature type="transmembrane region" description="Helical" evidence="9">
    <location>
        <begin position="121"/>
        <end position="141"/>
    </location>
</feature>
<evidence type="ECO:0008006" key="12">
    <source>
        <dbReference type="Google" id="ProtNLM"/>
    </source>
</evidence>
<dbReference type="PANTHER" id="PTHR30578:SF0">
    <property type="entry name" value="ION-TRANSLOCATING OXIDOREDUCTASE COMPLEX SUBUNIT D"/>
    <property type="match status" value="1"/>
</dbReference>
<evidence type="ECO:0000256" key="4">
    <source>
        <dbReference type="ARBA" id="ARBA00022643"/>
    </source>
</evidence>
<feature type="transmembrane region" description="Helical" evidence="9">
    <location>
        <begin position="198"/>
        <end position="215"/>
    </location>
</feature>
<dbReference type="RefSeq" id="WP_054405935.1">
    <property type="nucleotide sequence ID" value="NZ_FOYA01000004.1"/>
</dbReference>
<name>A0A0M8MG46_9FLAO</name>
<proteinExistence type="predicted"/>
<keyword evidence="8 9" id="KW-0472">Membrane</keyword>
<dbReference type="Pfam" id="PF03116">
    <property type="entry name" value="NQR2_RnfD_RnfE"/>
    <property type="match status" value="1"/>
</dbReference>
<gene>
    <name evidence="10" type="ORF">AM493_01645</name>
</gene>
<evidence type="ECO:0000256" key="7">
    <source>
        <dbReference type="ARBA" id="ARBA00022989"/>
    </source>
</evidence>
<dbReference type="AlphaFoldDB" id="A0A0M8MG46"/>
<keyword evidence="3" id="KW-0285">Flavoprotein</keyword>
<feature type="transmembrane region" description="Helical" evidence="9">
    <location>
        <begin position="334"/>
        <end position="351"/>
    </location>
</feature>
<keyword evidence="11" id="KW-1185">Reference proteome</keyword>
<reference evidence="10 11" key="1">
    <citation type="submission" date="2015-08" db="EMBL/GenBank/DDBJ databases">
        <title>Whole genome sequence of Flavobacterium akiainvivens IK-1T, from decaying Wikstroemia oahuensis, an endemic Hawaiian shrub.</title>
        <authorList>
            <person name="Wan X."/>
            <person name="Hou S."/>
            <person name="Saito J."/>
            <person name="Donachie S."/>
        </authorList>
    </citation>
    <scope>NUCLEOTIDE SEQUENCE [LARGE SCALE GENOMIC DNA]</scope>
    <source>
        <strain evidence="10 11">IK-1</strain>
    </source>
</reference>
<keyword evidence="5 9" id="KW-0812">Transmembrane</keyword>
<keyword evidence="7 9" id="KW-1133">Transmembrane helix</keyword>
<dbReference type="Proteomes" id="UP000037755">
    <property type="component" value="Unassembled WGS sequence"/>
</dbReference>
<dbReference type="PANTHER" id="PTHR30578">
    <property type="entry name" value="ELECTRON TRANSPORT COMPLEX PROTEIN RNFD"/>
    <property type="match status" value="1"/>
</dbReference>
<keyword evidence="2" id="KW-0597">Phosphoprotein</keyword>
<evidence type="ECO:0000256" key="9">
    <source>
        <dbReference type="SAM" id="Phobius"/>
    </source>
</evidence>
<dbReference type="GO" id="GO:0005886">
    <property type="term" value="C:plasma membrane"/>
    <property type="evidence" value="ECO:0007669"/>
    <property type="project" value="TreeGrafter"/>
</dbReference>
<dbReference type="PATRIC" id="fig|1202724.3.peg.334"/>
<accession>A0A0M8MG46</accession>
<dbReference type="GO" id="GO:0055085">
    <property type="term" value="P:transmembrane transport"/>
    <property type="evidence" value="ECO:0007669"/>
    <property type="project" value="InterPro"/>
</dbReference>
<evidence type="ECO:0000256" key="2">
    <source>
        <dbReference type="ARBA" id="ARBA00022553"/>
    </source>
</evidence>
<keyword evidence="6" id="KW-1278">Translocase</keyword>
<dbReference type="InterPro" id="IPR004338">
    <property type="entry name" value="NqrB/RnfD"/>
</dbReference>
<feature type="transmembrane region" description="Helical" evidence="9">
    <location>
        <begin position="250"/>
        <end position="266"/>
    </location>
</feature>
<dbReference type="STRING" id="1202724.AM493_01645"/>
<evidence type="ECO:0000313" key="10">
    <source>
        <dbReference type="EMBL" id="KOS04888.1"/>
    </source>
</evidence>